<evidence type="ECO:0000256" key="1">
    <source>
        <dbReference type="SAM" id="MobiDB-lite"/>
    </source>
</evidence>
<feature type="compositionally biased region" description="Pro residues" evidence="1">
    <location>
        <begin position="425"/>
        <end position="435"/>
    </location>
</feature>
<proteinExistence type="predicted"/>
<feature type="region of interest" description="Disordered" evidence="1">
    <location>
        <begin position="387"/>
        <end position="406"/>
    </location>
</feature>
<feature type="compositionally biased region" description="Basic residues" evidence="1">
    <location>
        <begin position="195"/>
        <end position="204"/>
    </location>
</feature>
<feature type="region of interest" description="Disordered" evidence="1">
    <location>
        <begin position="421"/>
        <end position="449"/>
    </location>
</feature>
<name>A0A0G4FQP0_VITBC</name>
<evidence type="ECO:0000313" key="3">
    <source>
        <dbReference type="Proteomes" id="UP000041254"/>
    </source>
</evidence>
<feature type="compositionally biased region" description="Low complexity" evidence="1">
    <location>
        <begin position="394"/>
        <end position="405"/>
    </location>
</feature>
<dbReference type="EMBL" id="CDMY01000483">
    <property type="protein sequence ID" value="CEM16764.1"/>
    <property type="molecule type" value="Genomic_DNA"/>
</dbReference>
<dbReference type="VEuPathDB" id="CryptoDB:Vbra_2520"/>
<keyword evidence="3" id="KW-1185">Reference proteome</keyword>
<feature type="region of interest" description="Disordered" evidence="1">
    <location>
        <begin position="179"/>
        <end position="219"/>
    </location>
</feature>
<protein>
    <submittedName>
        <fullName evidence="2">Uncharacterized protein</fullName>
    </submittedName>
</protein>
<dbReference type="AlphaFoldDB" id="A0A0G4FQP0"/>
<gene>
    <name evidence="2" type="ORF">Vbra_2520</name>
</gene>
<reference evidence="2 3" key="1">
    <citation type="submission" date="2014-11" db="EMBL/GenBank/DDBJ databases">
        <authorList>
            <person name="Zhu J."/>
            <person name="Qi W."/>
            <person name="Song R."/>
        </authorList>
    </citation>
    <scope>NUCLEOTIDE SEQUENCE [LARGE SCALE GENOMIC DNA]</scope>
</reference>
<evidence type="ECO:0000313" key="2">
    <source>
        <dbReference type="EMBL" id="CEM16764.1"/>
    </source>
</evidence>
<dbReference type="InParanoid" id="A0A0G4FQP0"/>
<organism evidence="2 3">
    <name type="scientific">Vitrella brassicaformis (strain CCMP3155)</name>
    <dbReference type="NCBI Taxonomy" id="1169540"/>
    <lineage>
        <taxon>Eukaryota</taxon>
        <taxon>Sar</taxon>
        <taxon>Alveolata</taxon>
        <taxon>Colpodellida</taxon>
        <taxon>Vitrellaceae</taxon>
        <taxon>Vitrella</taxon>
    </lineage>
</organism>
<feature type="non-terminal residue" evidence="2">
    <location>
        <position position="1"/>
    </location>
</feature>
<dbReference type="Proteomes" id="UP000041254">
    <property type="component" value="Unassembled WGS sequence"/>
</dbReference>
<accession>A0A0G4FQP0</accession>
<sequence length="479" mass="53501">LACLLWREHRDRQGKGHRNTVRIVDALCTKQCHRMFELQQEWTSTKASSCTVGLRSAVSGERLLLKIILNYGLCVSEVIDMFGLPMCGYDLVREHRLRHAAIPAVLDIVVHQGLKGALIEKANVAHAREEGATEAMAGRIALRLIARLVRGALDLLEWAHDRRLVFDGIAADDIGVELDDEEIRPRPPPPGGRQYRTRGRHSPRPGRPDQRVHPTTAAHPRGGKIGVYILYLACLLWREHRDRQGKGHRNTVRIVDALCTKQCHRMFELQQEWTSTKASSCTVGLRSAVSGERLLLKIILNYGLCVSEEQARLAQLRSSIPALESFLTMHGLAHLMWALKCNNITSLAELKTVTGDKEAMKNLSHMNSIGPDCATCAVPAATHSRRRCREGQGRQRQQCGRPGRPTTINVTAAHLISLPARLLRPSPPLPSPPLPSHRRRPCDEPADNASDRDLYFVMQTCRDEDISGTQDHQVQGLIL</sequence>